<protein>
    <submittedName>
        <fullName evidence="1">Uncharacterized protein</fullName>
    </submittedName>
</protein>
<proteinExistence type="predicted"/>
<sequence>MVKLGTYAAVSAVAAIAVVYHAFRSREQFYPAMIYLATSKISLVLLLNMGLVLMCTIWQLVKVIFLGTLREVEIERLNEQSWREVMEILFAMTIFRDEFNVSFVGMVTVLLFIKAFHWLAQKRVEYIETTPAVSRLSHARIVSFMLLLFTLDSIFLHTAVSHLLKTKRPSVALFFAFEYVILATSTVSMFFKYGLYMGDMLMEGRWESKAVYIFYLELVRDLLHLSLYLVFFLVIFVNYGLPLHLVRELYETFRNFKARVADFIRYRKVTSNMNERFPDASAEELGRSDATCIICREEMLAAKKLPCGHLFHVHCLRSWLERQQTCPTCRSPVLATEGGPAARTIDPAANPAHRHQQDQPAQEGHGVAASEASGQHQASGPRNVNSQHQARMQAAAMAAAQYSSSFVYPATISANTNWYLTYVPVIPQQYMFSVPRPLTNTEPQPRNAQDCGDINTNEGATQGGGPNPVVMAYTGQATSQNTRYPPCSFYPAADLLRYSSTLKPNLDVGSSSSILNDVNAAQTASSNLLELQKLQVKHRIEVLQKQLEWAINVQNQLGATRPQVVPNHTLGGTDPSGSQQSVRSFEQSSLLSDRKGKAPVVTEESGDRASTSSSLSQADQQTDTSSFLLVSSQPLSRED</sequence>
<evidence type="ECO:0000313" key="1">
    <source>
        <dbReference type="EMBL" id="KAJ7557313.1"/>
    </source>
</evidence>
<accession>A0ACC2DSW1</accession>
<reference evidence="2" key="1">
    <citation type="journal article" date="2024" name="Proc. Natl. Acad. Sci. U.S.A.">
        <title>Extraordinary preservation of gene collinearity over three hundred million years revealed in homosporous lycophytes.</title>
        <authorList>
            <person name="Li C."/>
            <person name="Wickell D."/>
            <person name="Kuo L.Y."/>
            <person name="Chen X."/>
            <person name="Nie B."/>
            <person name="Liao X."/>
            <person name="Peng D."/>
            <person name="Ji J."/>
            <person name="Jenkins J."/>
            <person name="Williams M."/>
            <person name="Shu S."/>
            <person name="Plott C."/>
            <person name="Barry K."/>
            <person name="Rajasekar S."/>
            <person name="Grimwood J."/>
            <person name="Han X."/>
            <person name="Sun S."/>
            <person name="Hou Z."/>
            <person name="He W."/>
            <person name="Dai G."/>
            <person name="Sun C."/>
            <person name="Schmutz J."/>
            <person name="Leebens-Mack J.H."/>
            <person name="Li F.W."/>
            <person name="Wang L."/>
        </authorList>
    </citation>
    <scope>NUCLEOTIDE SEQUENCE [LARGE SCALE GENOMIC DNA]</scope>
    <source>
        <strain evidence="2">cv. PW_Plant_1</strain>
    </source>
</reference>
<evidence type="ECO:0000313" key="2">
    <source>
        <dbReference type="Proteomes" id="UP001162992"/>
    </source>
</evidence>
<comment type="caution">
    <text evidence="1">The sequence shown here is derived from an EMBL/GenBank/DDBJ whole genome shotgun (WGS) entry which is preliminary data.</text>
</comment>
<organism evidence="1 2">
    <name type="scientific">Diphasiastrum complanatum</name>
    <name type="common">Issler's clubmoss</name>
    <name type="synonym">Lycopodium complanatum</name>
    <dbReference type="NCBI Taxonomy" id="34168"/>
    <lineage>
        <taxon>Eukaryota</taxon>
        <taxon>Viridiplantae</taxon>
        <taxon>Streptophyta</taxon>
        <taxon>Embryophyta</taxon>
        <taxon>Tracheophyta</taxon>
        <taxon>Lycopodiopsida</taxon>
        <taxon>Lycopodiales</taxon>
        <taxon>Lycopodiaceae</taxon>
        <taxon>Lycopodioideae</taxon>
        <taxon>Diphasiastrum</taxon>
    </lineage>
</organism>
<keyword evidence="2" id="KW-1185">Reference proteome</keyword>
<dbReference type="EMBL" id="CM055096">
    <property type="protein sequence ID" value="KAJ7557313.1"/>
    <property type="molecule type" value="Genomic_DNA"/>
</dbReference>
<gene>
    <name evidence="1" type="ORF">O6H91_05G121400</name>
</gene>
<name>A0ACC2DSW1_DIPCM</name>
<dbReference type="Proteomes" id="UP001162992">
    <property type="component" value="Chromosome 5"/>
</dbReference>